<evidence type="ECO:0000256" key="2">
    <source>
        <dbReference type="ARBA" id="ARBA00022448"/>
    </source>
</evidence>
<organism evidence="7 8">
    <name type="scientific">Ruegeria spongiae</name>
    <dbReference type="NCBI Taxonomy" id="2942209"/>
    <lineage>
        <taxon>Bacteria</taxon>
        <taxon>Pseudomonadati</taxon>
        <taxon>Pseudomonadota</taxon>
        <taxon>Alphaproteobacteria</taxon>
        <taxon>Rhodobacterales</taxon>
        <taxon>Roseobacteraceae</taxon>
        <taxon>Ruegeria</taxon>
    </lineage>
</organism>
<name>A0ABT0Q2S2_9RHOB</name>
<dbReference type="EMBL" id="JAMFMB010000009">
    <property type="protein sequence ID" value="MCL6283727.1"/>
    <property type="molecule type" value="Genomic_DNA"/>
</dbReference>
<evidence type="ECO:0000256" key="4">
    <source>
        <dbReference type="ARBA" id="ARBA00022982"/>
    </source>
</evidence>
<dbReference type="Pfam" id="PF13473">
    <property type="entry name" value="Cupredoxin_1"/>
    <property type="match status" value="1"/>
</dbReference>
<protein>
    <submittedName>
        <fullName evidence="7">Cupredoxin domain-containing protein</fullName>
    </submittedName>
</protein>
<reference evidence="7" key="1">
    <citation type="submission" date="2022-05" db="EMBL/GenBank/DDBJ databases">
        <authorList>
            <person name="Park J.-S."/>
        </authorList>
    </citation>
    <scope>NUCLEOTIDE SEQUENCE</scope>
    <source>
        <strain evidence="7">2012CJ41-6</strain>
    </source>
</reference>
<evidence type="ECO:0000256" key="5">
    <source>
        <dbReference type="SAM" id="SignalP"/>
    </source>
</evidence>
<evidence type="ECO:0000256" key="3">
    <source>
        <dbReference type="ARBA" id="ARBA00022764"/>
    </source>
</evidence>
<dbReference type="PANTHER" id="PTHR36507:SF1">
    <property type="entry name" value="BLL1555 PROTEIN"/>
    <property type="match status" value="1"/>
</dbReference>
<evidence type="ECO:0000313" key="7">
    <source>
        <dbReference type="EMBL" id="MCL6283727.1"/>
    </source>
</evidence>
<dbReference type="InterPro" id="IPR028096">
    <property type="entry name" value="EfeO_Cupredoxin"/>
</dbReference>
<proteinExistence type="predicted"/>
<dbReference type="Proteomes" id="UP001203880">
    <property type="component" value="Unassembled WGS sequence"/>
</dbReference>
<keyword evidence="5" id="KW-0732">Signal</keyword>
<evidence type="ECO:0000313" key="8">
    <source>
        <dbReference type="Proteomes" id="UP001203880"/>
    </source>
</evidence>
<accession>A0ABT0Q2S2</accession>
<dbReference type="InterPro" id="IPR008972">
    <property type="entry name" value="Cupredoxin"/>
</dbReference>
<dbReference type="InterPro" id="IPR052721">
    <property type="entry name" value="ET_Amicyanin"/>
</dbReference>
<evidence type="ECO:0000259" key="6">
    <source>
        <dbReference type="Pfam" id="PF13473"/>
    </source>
</evidence>
<feature type="domain" description="EfeO-type cupredoxin-like" evidence="6">
    <location>
        <begin position="14"/>
        <end position="109"/>
    </location>
</feature>
<dbReference type="SUPFAM" id="SSF49503">
    <property type="entry name" value="Cupredoxins"/>
    <property type="match status" value="1"/>
</dbReference>
<sequence length="113" mass="12403">MEKSVSRRGVMVGAAAFAAVLTPIASAAENKVHEVEIESFEFEPAHVRVRLGDTIRWTNRDLAPHTATADEFGWDTEELAQGESGDVIVTEGIETSYFCVFHPHMKGTIEVIS</sequence>
<dbReference type="PRINTS" id="PR00155">
    <property type="entry name" value="AMICYANIN"/>
</dbReference>
<dbReference type="RefSeq" id="WP_249709341.1">
    <property type="nucleotide sequence ID" value="NZ_JAMFMB010000009.1"/>
</dbReference>
<feature type="chain" id="PRO_5047096509" evidence="5">
    <location>
        <begin position="28"/>
        <end position="113"/>
    </location>
</feature>
<feature type="signal peptide" evidence="5">
    <location>
        <begin position="1"/>
        <end position="27"/>
    </location>
</feature>
<comment type="caution">
    <text evidence="7">The sequence shown here is derived from an EMBL/GenBank/DDBJ whole genome shotgun (WGS) entry which is preliminary data.</text>
</comment>
<gene>
    <name evidence="7" type="ORF">M3P21_09315</name>
</gene>
<dbReference type="Gene3D" id="2.60.40.420">
    <property type="entry name" value="Cupredoxins - blue copper proteins"/>
    <property type="match status" value="1"/>
</dbReference>
<keyword evidence="3" id="KW-0574">Periplasm</keyword>
<dbReference type="InterPro" id="IPR002386">
    <property type="entry name" value="Amicyanin/Pseudoazurin"/>
</dbReference>
<keyword evidence="8" id="KW-1185">Reference proteome</keyword>
<keyword evidence="4" id="KW-0249">Electron transport</keyword>
<comment type="subcellular location">
    <subcellularLocation>
        <location evidence="1">Periplasm</location>
    </subcellularLocation>
</comment>
<dbReference type="PANTHER" id="PTHR36507">
    <property type="entry name" value="BLL1555 PROTEIN"/>
    <property type="match status" value="1"/>
</dbReference>
<evidence type="ECO:0000256" key="1">
    <source>
        <dbReference type="ARBA" id="ARBA00004418"/>
    </source>
</evidence>
<keyword evidence="2" id="KW-0813">Transport</keyword>